<dbReference type="InterPro" id="IPR020843">
    <property type="entry name" value="ER"/>
</dbReference>
<dbReference type="PANTHER" id="PTHR43350">
    <property type="entry name" value="NAD-DEPENDENT ALCOHOL DEHYDROGENASE"/>
    <property type="match status" value="1"/>
</dbReference>
<reference evidence="8 9" key="1">
    <citation type="submission" date="2022-01" db="EMBL/GenBank/DDBJ databases">
        <title>Desulfofustis limnae sp. nov., a novel mesophilic sulfate-reducing bacterium isolated from marsh soil.</title>
        <authorList>
            <person name="Watanabe M."/>
            <person name="Takahashi A."/>
            <person name="Kojima H."/>
            <person name="Fukui M."/>
        </authorList>
    </citation>
    <scope>NUCLEOTIDE SEQUENCE [LARGE SCALE GENOMIC DNA]</scope>
    <source>
        <strain evidence="8 9">PPLL</strain>
    </source>
</reference>
<keyword evidence="5" id="KW-0560">Oxidoreductase</keyword>
<evidence type="ECO:0000256" key="3">
    <source>
        <dbReference type="ARBA" id="ARBA00022723"/>
    </source>
</evidence>
<dbReference type="SUPFAM" id="SSF50129">
    <property type="entry name" value="GroES-like"/>
    <property type="match status" value="1"/>
</dbReference>
<dbReference type="RefSeq" id="WP_284151314.1">
    <property type="nucleotide sequence ID" value="NZ_AP025516.1"/>
</dbReference>
<dbReference type="SUPFAM" id="SSF51735">
    <property type="entry name" value="NAD(P)-binding Rossmann-fold domains"/>
    <property type="match status" value="1"/>
</dbReference>
<dbReference type="InterPro" id="IPR036291">
    <property type="entry name" value="NAD(P)-bd_dom_sf"/>
</dbReference>
<keyword evidence="4 6" id="KW-0862">Zinc</keyword>
<name>A0ABM7WAG9_9BACT</name>
<dbReference type="PROSITE" id="PS00059">
    <property type="entry name" value="ADH_ZINC"/>
    <property type="match status" value="1"/>
</dbReference>
<evidence type="ECO:0000259" key="7">
    <source>
        <dbReference type="SMART" id="SM00829"/>
    </source>
</evidence>
<keyword evidence="3 6" id="KW-0479">Metal-binding</keyword>
<proteinExistence type="inferred from homology"/>
<dbReference type="InterPro" id="IPR013149">
    <property type="entry name" value="ADH-like_C"/>
</dbReference>
<organism evidence="8 9">
    <name type="scientific">Desulfofustis limnaeus</name>
    <dbReference type="NCBI Taxonomy" id="2740163"/>
    <lineage>
        <taxon>Bacteria</taxon>
        <taxon>Pseudomonadati</taxon>
        <taxon>Thermodesulfobacteriota</taxon>
        <taxon>Desulfobulbia</taxon>
        <taxon>Desulfobulbales</taxon>
        <taxon>Desulfocapsaceae</taxon>
        <taxon>Desulfofustis</taxon>
    </lineage>
</organism>
<protein>
    <submittedName>
        <fullName evidence="8">Threonine dehydrogenase</fullName>
    </submittedName>
</protein>
<evidence type="ECO:0000256" key="2">
    <source>
        <dbReference type="ARBA" id="ARBA00008072"/>
    </source>
</evidence>
<evidence type="ECO:0000256" key="6">
    <source>
        <dbReference type="RuleBase" id="RU361277"/>
    </source>
</evidence>
<comment type="similarity">
    <text evidence="2 6">Belongs to the zinc-containing alcohol dehydrogenase family.</text>
</comment>
<evidence type="ECO:0000256" key="1">
    <source>
        <dbReference type="ARBA" id="ARBA00001947"/>
    </source>
</evidence>
<sequence>MIVNSACLTGVRAIEVRRRELVPGPDQILVKTHACGICGQDKNLYNGIIPPAGGLHTEMRTPFGYPYFFGHEAGGTVVEVGANVRLFQPGDRVIAFGWVETYSDYFLAGEDDLESVPDGLDPDLAALGEPIGCAVFSGLSSKVQVGDTVAVIGMGFAGQVIAQVAKKKGAHRVIGVDVVEGKLKLAKQLGLDEAVNSSETDPLSAILDLTGGHGADVVVEVAGTGAAVQLCNDAVKHNGTLVFYSWITQDVTINISRWHNNSLQVVNTGLVHHGVLQRRIWVPQALRPVLLGQVDIKSLITHTYPLEQIDRAMETANNDPDAVKVLLRP</sequence>
<dbReference type="EMBL" id="AP025516">
    <property type="protein sequence ID" value="BDD87912.1"/>
    <property type="molecule type" value="Genomic_DNA"/>
</dbReference>
<dbReference type="InterPro" id="IPR013154">
    <property type="entry name" value="ADH-like_N"/>
</dbReference>
<keyword evidence="9" id="KW-1185">Reference proteome</keyword>
<comment type="cofactor">
    <cofactor evidence="1 6">
        <name>Zn(2+)</name>
        <dbReference type="ChEBI" id="CHEBI:29105"/>
    </cofactor>
</comment>
<feature type="domain" description="Enoyl reductase (ER)" evidence="7">
    <location>
        <begin position="6"/>
        <end position="327"/>
    </location>
</feature>
<evidence type="ECO:0000256" key="5">
    <source>
        <dbReference type="ARBA" id="ARBA00023002"/>
    </source>
</evidence>
<dbReference type="Pfam" id="PF00107">
    <property type="entry name" value="ADH_zinc_N"/>
    <property type="match status" value="1"/>
</dbReference>
<dbReference type="Gene3D" id="3.90.180.10">
    <property type="entry name" value="Medium-chain alcohol dehydrogenases, catalytic domain"/>
    <property type="match status" value="1"/>
</dbReference>
<accession>A0ABM7WAG9</accession>
<dbReference type="InterPro" id="IPR002328">
    <property type="entry name" value="ADH_Zn_CS"/>
</dbReference>
<dbReference type="Pfam" id="PF08240">
    <property type="entry name" value="ADH_N"/>
    <property type="match status" value="1"/>
</dbReference>
<gene>
    <name evidence="8" type="primary">gutB</name>
    <name evidence="8" type="ORF">DPPLL_22770</name>
</gene>
<dbReference type="InterPro" id="IPR011032">
    <property type="entry name" value="GroES-like_sf"/>
</dbReference>
<dbReference type="SMART" id="SM00829">
    <property type="entry name" value="PKS_ER"/>
    <property type="match status" value="1"/>
</dbReference>
<evidence type="ECO:0000313" key="8">
    <source>
        <dbReference type="EMBL" id="BDD87912.1"/>
    </source>
</evidence>
<dbReference type="Proteomes" id="UP000830055">
    <property type="component" value="Chromosome"/>
</dbReference>
<dbReference type="PANTHER" id="PTHR43350:SF19">
    <property type="entry name" value="D-GULOSIDE 3-DEHYDROGENASE"/>
    <property type="match status" value="1"/>
</dbReference>
<evidence type="ECO:0000313" key="9">
    <source>
        <dbReference type="Proteomes" id="UP000830055"/>
    </source>
</evidence>
<evidence type="ECO:0000256" key="4">
    <source>
        <dbReference type="ARBA" id="ARBA00022833"/>
    </source>
</evidence>